<dbReference type="PANTHER" id="PTHR43214">
    <property type="entry name" value="TWO-COMPONENT RESPONSE REGULATOR"/>
    <property type="match status" value="1"/>
</dbReference>
<sequence length="222" mass="24016">MPAPSSSSPIRVAVVNDYELVVAGVAAVLARHAEQVRVVELDSRLPVASDVDVVLYDSFGQPQGEMIDVPGLVSSPDARVLIFSWNVQPELVEASLKAGAAGYVSKSADGEALVDAIQRVHRGETVRPADEPVEQPVVGRWPGEEQGLSPREAEVLALICQGLSNQEITERAYIGLNTVKTYIRSLYAKIGVESRTQAVLWGVDHGFRPDRSRRLLHDADNG</sequence>
<reference evidence="6" key="1">
    <citation type="journal article" date="2019" name="Int. J. Syst. Evol. Microbiol.">
        <title>The Global Catalogue of Microorganisms (GCM) 10K type strain sequencing project: providing services to taxonomists for standard genome sequencing and annotation.</title>
        <authorList>
            <consortium name="The Broad Institute Genomics Platform"/>
            <consortium name="The Broad Institute Genome Sequencing Center for Infectious Disease"/>
            <person name="Wu L."/>
            <person name="Ma J."/>
        </authorList>
    </citation>
    <scope>NUCLEOTIDE SEQUENCE [LARGE SCALE GENOMIC DNA]</scope>
    <source>
        <strain evidence="6">JCM 18127</strain>
    </source>
</reference>
<evidence type="ECO:0000313" key="6">
    <source>
        <dbReference type="Proteomes" id="UP001500621"/>
    </source>
</evidence>
<dbReference type="RefSeq" id="WP_345266362.1">
    <property type="nucleotide sequence ID" value="NZ_BAABIM010000002.1"/>
</dbReference>
<name>A0ABP8WCC6_9ACTN</name>
<dbReference type="CDD" id="cd06170">
    <property type="entry name" value="LuxR_C_like"/>
    <property type="match status" value="1"/>
</dbReference>
<dbReference type="PRINTS" id="PR00038">
    <property type="entry name" value="HTHLUXR"/>
</dbReference>
<dbReference type="InterPro" id="IPR039420">
    <property type="entry name" value="WalR-like"/>
</dbReference>
<evidence type="ECO:0000259" key="4">
    <source>
        <dbReference type="PROSITE" id="PS50110"/>
    </source>
</evidence>
<dbReference type="InterPro" id="IPR016032">
    <property type="entry name" value="Sig_transdc_resp-reg_C-effctor"/>
</dbReference>
<keyword evidence="1" id="KW-0238">DNA-binding</keyword>
<accession>A0ABP8WCC6</accession>
<dbReference type="PROSITE" id="PS50110">
    <property type="entry name" value="RESPONSE_REGULATORY"/>
    <property type="match status" value="1"/>
</dbReference>
<protein>
    <submittedName>
        <fullName evidence="5">Response regulator transcription factor</fullName>
    </submittedName>
</protein>
<feature type="domain" description="Response regulatory" evidence="4">
    <location>
        <begin position="11"/>
        <end position="121"/>
    </location>
</feature>
<dbReference type="InterPro" id="IPR000792">
    <property type="entry name" value="Tscrpt_reg_LuxR_C"/>
</dbReference>
<proteinExistence type="predicted"/>
<dbReference type="EMBL" id="BAABIM010000002">
    <property type="protein sequence ID" value="GAA4686606.1"/>
    <property type="molecule type" value="Genomic_DNA"/>
</dbReference>
<feature type="modified residue" description="4-aspartylphosphate" evidence="2">
    <location>
        <position position="57"/>
    </location>
</feature>
<keyword evidence="2" id="KW-0597">Phosphoprotein</keyword>
<dbReference type="Pfam" id="PF00196">
    <property type="entry name" value="GerE"/>
    <property type="match status" value="1"/>
</dbReference>
<dbReference type="PROSITE" id="PS50043">
    <property type="entry name" value="HTH_LUXR_2"/>
    <property type="match status" value="1"/>
</dbReference>
<comment type="caution">
    <text evidence="5">The sequence shown here is derived from an EMBL/GenBank/DDBJ whole genome shotgun (WGS) entry which is preliminary data.</text>
</comment>
<dbReference type="Proteomes" id="UP001500621">
    <property type="component" value="Unassembled WGS sequence"/>
</dbReference>
<dbReference type="InterPro" id="IPR001789">
    <property type="entry name" value="Sig_transdc_resp-reg_receiver"/>
</dbReference>
<keyword evidence="6" id="KW-1185">Reference proteome</keyword>
<gene>
    <name evidence="5" type="ORF">GCM10023226_25490</name>
</gene>
<dbReference type="SUPFAM" id="SSF52172">
    <property type="entry name" value="CheY-like"/>
    <property type="match status" value="1"/>
</dbReference>
<feature type="domain" description="HTH luxR-type" evidence="3">
    <location>
        <begin position="142"/>
        <end position="206"/>
    </location>
</feature>
<evidence type="ECO:0000313" key="5">
    <source>
        <dbReference type="EMBL" id="GAA4686606.1"/>
    </source>
</evidence>
<dbReference type="InterPro" id="IPR011006">
    <property type="entry name" value="CheY-like_superfamily"/>
</dbReference>
<dbReference type="SMART" id="SM00421">
    <property type="entry name" value="HTH_LUXR"/>
    <property type="match status" value="1"/>
</dbReference>
<organism evidence="5 6">
    <name type="scientific">Nocardioides nanhaiensis</name>
    <dbReference type="NCBI Taxonomy" id="1476871"/>
    <lineage>
        <taxon>Bacteria</taxon>
        <taxon>Bacillati</taxon>
        <taxon>Actinomycetota</taxon>
        <taxon>Actinomycetes</taxon>
        <taxon>Propionibacteriales</taxon>
        <taxon>Nocardioidaceae</taxon>
        <taxon>Nocardioides</taxon>
    </lineage>
</organism>
<dbReference type="SUPFAM" id="SSF46894">
    <property type="entry name" value="C-terminal effector domain of the bipartite response regulators"/>
    <property type="match status" value="1"/>
</dbReference>
<evidence type="ECO:0000256" key="2">
    <source>
        <dbReference type="PROSITE-ProRule" id="PRU00169"/>
    </source>
</evidence>
<dbReference type="PANTHER" id="PTHR43214:SF43">
    <property type="entry name" value="TWO-COMPONENT RESPONSE REGULATOR"/>
    <property type="match status" value="1"/>
</dbReference>
<evidence type="ECO:0000256" key="1">
    <source>
        <dbReference type="ARBA" id="ARBA00023125"/>
    </source>
</evidence>
<evidence type="ECO:0000259" key="3">
    <source>
        <dbReference type="PROSITE" id="PS50043"/>
    </source>
</evidence>
<dbReference type="Gene3D" id="3.40.50.2300">
    <property type="match status" value="1"/>
</dbReference>